<feature type="domain" description="C2" evidence="12">
    <location>
        <begin position="165"/>
        <end position="307"/>
    </location>
</feature>
<dbReference type="InterPro" id="IPR015679">
    <property type="entry name" value="PLipase_D_fam"/>
</dbReference>
<dbReference type="InterPro" id="IPR000008">
    <property type="entry name" value="C2_dom"/>
</dbReference>
<dbReference type="PROSITE" id="PS50035">
    <property type="entry name" value="PLD"/>
    <property type="match status" value="2"/>
</dbReference>
<dbReference type="InterPro" id="IPR001736">
    <property type="entry name" value="PLipase_D/transphosphatidylase"/>
</dbReference>
<evidence type="ECO:0000256" key="6">
    <source>
        <dbReference type="ARBA" id="ARBA00022737"/>
    </source>
</evidence>
<dbReference type="Pfam" id="PF12357">
    <property type="entry name" value="PLD_C"/>
    <property type="match status" value="1"/>
</dbReference>
<evidence type="ECO:0000256" key="8">
    <source>
        <dbReference type="ARBA" id="ARBA00022837"/>
    </source>
</evidence>
<name>A0A8T0GAE9_CERPU</name>
<comment type="caution">
    <text evidence="14">The sequence shown here is derived from an EMBL/GenBank/DDBJ whole genome shotgun (WGS) entry which is preliminary data.</text>
</comment>
<keyword evidence="7" id="KW-0378">Hydrolase</keyword>
<evidence type="ECO:0000256" key="11">
    <source>
        <dbReference type="SAM" id="MobiDB-lite"/>
    </source>
</evidence>
<feature type="domain" description="PLD phosphodiesterase" evidence="13">
    <location>
        <begin position="510"/>
        <end position="545"/>
    </location>
</feature>
<reference evidence="14 15" key="1">
    <citation type="submission" date="2020-06" db="EMBL/GenBank/DDBJ databases">
        <title>WGS assembly of Ceratodon purpureus strain R40.</title>
        <authorList>
            <person name="Carey S.B."/>
            <person name="Jenkins J."/>
            <person name="Shu S."/>
            <person name="Lovell J.T."/>
            <person name="Sreedasyam A."/>
            <person name="Maumus F."/>
            <person name="Tiley G.P."/>
            <person name="Fernandez-Pozo N."/>
            <person name="Barry K."/>
            <person name="Chen C."/>
            <person name="Wang M."/>
            <person name="Lipzen A."/>
            <person name="Daum C."/>
            <person name="Saski C.A."/>
            <person name="Payton A.C."/>
            <person name="Mcbreen J.C."/>
            <person name="Conrad R.E."/>
            <person name="Kollar L.M."/>
            <person name="Olsson S."/>
            <person name="Huttunen S."/>
            <person name="Landis J.B."/>
            <person name="Wickett N.J."/>
            <person name="Johnson M.G."/>
            <person name="Rensing S.A."/>
            <person name="Grimwood J."/>
            <person name="Schmutz J."/>
            <person name="Mcdaniel S.F."/>
        </authorList>
    </citation>
    <scope>NUCLEOTIDE SEQUENCE [LARGE SCALE GENOMIC DNA]</scope>
    <source>
        <strain evidence="14 15">R40</strain>
    </source>
</reference>
<dbReference type="Pfam" id="PF00168">
    <property type="entry name" value="C2"/>
    <property type="match status" value="1"/>
</dbReference>
<evidence type="ECO:0000259" key="13">
    <source>
        <dbReference type="PROSITE" id="PS50035"/>
    </source>
</evidence>
<feature type="region of interest" description="Disordered" evidence="11">
    <location>
        <begin position="624"/>
        <end position="644"/>
    </location>
</feature>
<evidence type="ECO:0000313" key="15">
    <source>
        <dbReference type="Proteomes" id="UP000822688"/>
    </source>
</evidence>
<keyword evidence="5" id="KW-0479">Metal-binding</keyword>
<feature type="compositionally biased region" description="Low complexity" evidence="11">
    <location>
        <begin position="38"/>
        <end position="49"/>
    </location>
</feature>
<keyword evidence="8" id="KW-0106">Calcium</keyword>
<dbReference type="Gene3D" id="2.60.40.150">
    <property type="entry name" value="C2 domain"/>
    <property type="match status" value="1"/>
</dbReference>
<evidence type="ECO:0000256" key="1">
    <source>
        <dbReference type="ARBA" id="ARBA00000798"/>
    </source>
</evidence>
<evidence type="ECO:0000256" key="5">
    <source>
        <dbReference type="ARBA" id="ARBA00022723"/>
    </source>
</evidence>
<comment type="catalytic activity">
    <reaction evidence="1">
        <text>a 1,2-diacyl-sn-glycero-3-phosphocholine + H2O = a 1,2-diacyl-sn-glycero-3-phosphate + choline + H(+)</text>
        <dbReference type="Rhea" id="RHEA:14445"/>
        <dbReference type="ChEBI" id="CHEBI:15354"/>
        <dbReference type="ChEBI" id="CHEBI:15377"/>
        <dbReference type="ChEBI" id="CHEBI:15378"/>
        <dbReference type="ChEBI" id="CHEBI:57643"/>
        <dbReference type="ChEBI" id="CHEBI:58608"/>
        <dbReference type="EC" id="3.1.4.4"/>
    </reaction>
</comment>
<protein>
    <recommendedName>
        <fullName evidence="4">phospholipase D</fullName>
        <ecNumber evidence="4">3.1.4.4</ecNumber>
    </recommendedName>
</protein>
<feature type="region of interest" description="Disordered" evidence="11">
    <location>
        <begin position="22"/>
        <end position="167"/>
    </location>
</feature>
<dbReference type="InterPro" id="IPR024632">
    <property type="entry name" value="PLipase_D_C"/>
</dbReference>
<comment type="similarity">
    <text evidence="3">Belongs to the phospholipase D family. C2-PLD subfamily.</text>
</comment>
<dbReference type="SMART" id="SM00239">
    <property type="entry name" value="C2"/>
    <property type="match status" value="1"/>
</dbReference>
<keyword evidence="10" id="KW-0443">Lipid metabolism</keyword>
<dbReference type="GO" id="GO:0046872">
    <property type="term" value="F:metal ion binding"/>
    <property type="evidence" value="ECO:0007669"/>
    <property type="project" value="UniProtKB-KW"/>
</dbReference>
<dbReference type="Proteomes" id="UP000822688">
    <property type="component" value="Chromosome 11"/>
</dbReference>
<organism evidence="14 15">
    <name type="scientific">Ceratodon purpureus</name>
    <name type="common">Fire moss</name>
    <name type="synonym">Dicranum purpureum</name>
    <dbReference type="NCBI Taxonomy" id="3225"/>
    <lineage>
        <taxon>Eukaryota</taxon>
        <taxon>Viridiplantae</taxon>
        <taxon>Streptophyta</taxon>
        <taxon>Embryophyta</taxon>
        <taxon>Bryophyta</taxon>
        <taxon>Bryophytina</taxon>
        <taxon>Bryopsida</taxon>
        <taxon>Dicranidae</taxon>
        <taxon>Pseudoditrichales</taxon>
        <taxon>Ditrichaceae</taxon>
        <taxon>Ceratodon</taxon>
    </lineage>
</organism>
<keyword evidence="6" id="KW-0677">Repeat</keyword>
<keyword evidence="15" id="KW-1185">Reference proteome</keyword>
<feature type="domain" description="PLD phosphodiesterase" evidence="13">
    <location>
        <begin position="844"/>
        <end position="871"/>
    </location>
</feature>
<dbReference type="EMBL" id="CM026432">
    <property type="protein sequence ID" value="KAG0556326.1"/>
    <property type="molecule type" value="Genomic_DNA"/>
</dbReference>
<dbReference type="InterPro" id="IPR035892">
    <property type="entry name" value="C2_domain_sf"/>
</dbReference>
<proteinExistence type="inferred from homology"/>
<feature type="compositionally biased region" description="Polar residues" evidence="11">
    <location>
        <begin position="71"/>
        <end position="82"/>
    </location>
</feature>
<gene>
    <name evidence="14" type="ORF">KC19_11G044500</name>
</gene>
<evidence type="ECO:0000259" key="12">
    <source>
        <dbReference type="PROSITE" id="PS50004"/>
    </source>
</evidence>
<evidence type="ECO:0000256" key="2">
    <source>
        <dbReference type="ARBA" id="ARBA00001913"/>
    </source>
</evidence>
<dbReference type="GO" id="GO:0004630">
    <property type="term" value="F:phospholipase D activity"/>
    <property type="evidence" value="ECO:0007669"/>
    <property type="project" value="UniProtKB-EC"/>
</dbReference>
<dbReference type="Pfam" id="PF00614">
    <property type="entry name" value="PLDc"/>
    <property type="match status" value="1"/>
</dbReference>
<dbReference type="SMART" id="SM00155">
    <property type="entry name" value="PLDc"/>
    <property type="match status" value="2"/>
</dbReference>
<dbReference type="PANTHER" id="PTHR18896:SF60">
    <property type="entry name" value="PHOSPHOLIPASE D"/>
    <property type="match status" value="1"/>
</dbReference>
<dbReference type="PROSITE" id="PS50004">
    <property type="entry name" value="C2"/>
    <property type="match status" value="1"/>
</dbReference>
<sequence length="999" mass="110887">MAGDAKRNGGLFGVGKWFTSTKPVALDSTNPSPPPGVNSSLHSPNPSSHAGYNPYVSHSPEGSFKAGAAPNLSSPGPNNPYLSHSPGGSVRSGRYPDQPYAPPQPVSYIPSAQPGPSNPSPYGPGHSFHQVADPTGPYTTGQPPYPPQDQWSGRITDEPEPDPVPSGNAIQIYSAPPASHSGYLLHGTLEVGIFQAVNLPNMDMFSEKVRQYTSKLKEATGMGAPTTITSDPYTTVVLGDARVARTRVISNNVNPVWKEHFQIPVAHHVRDIVLEVKDQDVMGSQFIGKVSISAGSVLNGGVVDGWFPLLNSQGNPCKAGAQLQFSARYMPVEQNPIYTQGVGIDAHGVPNTYFPLRMGCRLTLYQDAHIYDDTLPSIPLDGGKSFVQARCWEEMCTAINDAKVLVYIAGWSVFDKITLVRDLNRPVVEGGNLTLGELLKKKASQGVRVLLLVWDDKTSHDILFVKTAGVMNTHDEETKKFFKNSGVRCVLAPRYGANKTTWFRQKVVGTLYSHHQKITIVDTVGPSGPRRLTSFIGGLDLTGGRWDTPSHTLFASLQKEHKNDFRNKSWEYKPESGGPREPWHDWHCRIEGHAAYDVLKNFEQRWMKAAKRHDDELIDIDRRDDLLGPSNRAPPSGDRSLFVSDDNDPETWHVQVFRSIDSGSVKGFPTTVDEVQKENLVWGKSVAIDISIQMAYIKAIRSAQHFVYIENQYFLGSSYNWPKYTTAGANHLIPMELTLKICSKIREGKRFAVYVVIPMWPEGIADSAPVQEILYFQSQTMKMMYAKIADTLRETGLISQAKPTDYLNFYCLGNRETLKPDEPAPLNPPEKSTPHGRSQASRRMMIYVHAKGMIVDDELVIMGSANINQRSMDGSRDTEIAMGGYQPQYTWACKRRHPRGQVFGYRMSLWAEHLACLEPVFEQPQSLECVQRINYMADRNWEQYAAPEITDMRGHLIRYPLKVEDDGTVTNLPGFQTFPDVGGKIMGSNQQSIPDDLTA</sequence>
<dbReference type="SUPFAM" id="SSF49562">
    <property type="entry name" value="C2 domain (Calcium/lipid-binding domain, CaLB)"/>
    <property type="match status" value="1"/>
</dbReference>
<dbReference type="EC" id="3.1.4.4" evidence="4"/>
<feature type="region of interest" description="Disordered" evidence="11">
    <location>
        <begin position="820"/>
        <end position="840"/>
    </location>
</feature>
<evidence type="ECO:0000256" key="10">
    <source>
        <dbReference type="ARBA" id="ARBA00023098"/>
    </source>
</evidence>
<dbReference type="SUPFAM" id="SSF56024">
    <property type="entry name" value="Phospholipase D/nuclease"/>
    <property type="match status" value="2"/>
</dbReference>
<dbReference type="AlphaFoldDB" id="A0A8T0GAE9"/>
<evidence type="ECO:0000313" key="14">
    <source>
        <dbReference type="EMBL" id="KAG0556326.1"/>
    </source>
</evidence>
<dbReference type="PANTHER" id="PTHR18896">
    <property type="entry name" value="PHOSPHOLIPASE D"/>
    <property type="match status" value="1"/>
</dbReference>
<dbReference type="GO" id="GO:0005886">
    <property type="term" value="C:plasma membrane"/>
    <property type="evidence" value="ECO:0007669"/>
    <property type="project" value="TreeGrafter"/>
</dbReference>
<dbReference type="GO" id="GO:0009395">
    <property type="term" value="P:phospholipid catabolic process"/>
    <property type="evidence" value="ECO:0007669"/>
    <property type="project" value="TreeGrafter"/>
</dbReference>
<evidence type="ECO:0000256" key="9">
    <source>
        <dbReference type="ARBA" id="ARBA00022963"/>
    </source>
</evidence>
<dbReference type="Gene3D" id="3.30.870.10">
    <property type="entry name" value="Endonuclease Chain A"/>
    <property type="match status" value="2"/>
</dbReference>
<dbReference type="CDD" id="cd04015">
    <property type="entry name" value="C2_plant_PLD"/>
    <property type="match status" value="1"/>
</dbReference>
<accession>A0A8T0GAE9</accession>
<evidence type="ECO:0000256" key="4">
    <source>
        <dbReference type="ARBA" id="ARBA00012027"/>
    </source>
</evidence>
<evidence type="ECO:0000256" key="3">
    <source>
        <dbReference type="ARBA" id="ARBA00010683"/>
    </source>
</evidence>
<evidence type="ECO:0000256" key="7">
    <source>
        <dbReference type="ARBA" id="ARBA00022801"/>
    </source>
</evidence>
<feature type="compositionally biased region" description="Low complexity" evidence="11">
    <location>
        <begin position="123"/>
        <end position="142"/>
    </location>
</feature>
<keyword evidence="9" id="KW-0442">Lipid degradation</keyword>
<comment type="cofactor">
    <cofactor evidence="2">
        <name>Ca(2+)</name>
        <dbReference type="ChEBI" id="CHEBI:29108"/>
    </cofactor>
</comment>